<keyword evidence="8" id="KW-0346">Stress response</keyword>
<evidence type="ECO:0000256" key="2">
    <source>
        <dbReference type="ARBA" id="ARBA00006403"/>
    </source>
</evidence>
<dbReference type="GO" id="GO:0043565">
    <property type="term" value="F:sequence-specific DNA binding"/>
    <property type="evidence" value="ECO:0007669"/>
    <property type="project" value="InterPro"/>
</dbReference>
<name>A0A5C6P5X0_9TELE</name>
<dbReference type="AlphaFoldDB" id="A0A5C6P5X0"/>
<dbReference type="GO" id="GO:0003700">
    <property type="term" value="F:DNA-binding transcription factor activity"/>
    <property type="evidence" value="ECO:0007669"/>
    <property type="project" value="InterPro"/>
</dbReference>
<accession>A0A5C6P5X0</accession>
<dbReference type="InterPro" id="IPR000232">
    <property type="entry name" value="HSF_DNA-bd"/>
</dbReference>
<dbReference type="PANTHER" id="PTHR10015">
    <property type="entry name" value="HEAT SHOCK TRANSCRIPTION FACTOR"/>
    <property type="match status" value="1"/>
</dbReference>
<dbReference type="Proteomes" id="UP000324091">
    <property type="component" value="Chromosome 14"/>
</dbReference>
<dbReference type="Pfam" id="PF00447">
    <property type="entry name" value="HSF_DNA-bind"/>
    <property type="match status" value="1"/>
</dbReference>
<protein>
    <submittedName>
        <fullName evidence="8">Heat shock factor protein 5</fullName>
    </submittedName>
</protein>
<dbReference type="Gene3D" id="1.10.10.10">
    <property type="entry name" value="Winged helix-like DNA-binding domain superfamily/Winged helix DNA-binding domain"/>
    <property type="match status" value="1"/>
</dbReference>
<dbReference type="InterPro" id="IPR036390">
    <property type="entry name" value="WH_DNA-bd_sf"/>
</dbReference>
<evidence type="ECO:0000256" key="3">
    <source>
        <dbReference type="ARBA" id="ARBA00023125"/>
    </source>
</evidence>
<evidence type="ECO:0000256" key="6">
    <source>
        <dbReference type="SAM" id="MobiDB-lite"/>
    </source>
</evidence>
<evidence type="ECO:0000256" key="5">
    <source>
        <dbReference type="RuleBase" id="RU004020"/>
    </source>
</evidence>
<evidence type="ECO:0000313" key="9">
    <source>
        <dbReference type="Proteomes" id="UP000324091"/>
    </source>
</evidence>
<keyword evidence="9" id="KW-1185">Reference proteome</keyword>
<reference evidence="8 9" key="1">
    <citation type="submission" date="2019-04" db="EMBL/GenBank/DDBJ databases">
        <title>Chromosome genome assembly for Takifugu flavidus.</title>
        <authorList>
            <person name="Xiao S."/>
        </authorList>
    </citation>
    <scope>NUCLEOTIDE SEQUENCE [LARGE SCALE GENOMIC DNA]</scope>
    <source>
        <strain evidence="8">HTHZ2018</strain>
        <tissue evidence="8">Muscle</tissue>
    </source>
</reference>
<comment type="similarity">
    <text evidence="2 5">Belongs to the HSF family.</text>
</comment>
<feature type="region of interest" description="Disordered" evidence="6">
    <location>
        <begin position="284"/>
        <end position="324"/>
    </location>
</feature>
<dbReference type="SMART" id="SM00415">
    <property type="entry name" value="HSF"/>
    <property type="match status" value="1"/>
</dbReference>
<evidence type="ECO:0000256" key="4">
    <source>
        <dbReference type="ARBA" id="ARBA00023242"/>
    </source>
</evidence>
<comment type="caution">
    <text evidence="8">The sequence shown here is derived from an EMBL/GenBank/DDBJ whole genome shotgun (WGS) entry which is preliminary data.</text>
</comment>
<sequence>MQSTNAQMLIPNLFPAKLWNLVNHPEVTAIVWDSKGECIEINQELLEKQILSPSTNTLTGCPSFKSISFSSFIRQLYAYGFKKAEHCKRYLVIHHYLHPLFKKNKPELLSLMGRLATKTRRPPPYFPENLLEKGNDNVDAHPGGDNVAGASMHTGNHLLQHQFNLIPVAPHAVTAVHPQFPGRNDGIVVPNVLHVPVANYPGAIIPSMIHPLCFLQRPPMLPPPDCYVRWGYQQNHMTPMFVNPYKMGYPVNTYGAPQPANVAPQNAQVRKSPSLIIIEDESQDSFSGGESLPVPSVYSHDNTPTKSGEDEIPTLAPEESSKDSTEKAAELLLFLSGKGCHRSQPLAGGSPYTSLVLLKVSSC</sequence>
<evidence type="ECO:0000256" key="1">
    <source>
        <dbReference type="ARBA" id="ARBA00004123"/>
    </source>
</evidence>
<dbReference type="EMBL" id="RHFK02000006">
    <property type="protein sequence ID" value="TWW74775.1"/>
    <property type="molecule type" value="Genomic_DNA"/>
</dbReference>
<evidence type="ECO:0000313" key="8">
    <source>
        <dbReference type="EMBL" id="TWW74775.1"/>
    </source>
</evidence>
<dbReference type="GO" id="GO:0005634">
    <property type="term" value="C:nucleus"/>
    <property type="evidence" value="ECO:0007669"/>
    <property type="project" value="UniProtKB-SubCell"/>
</dbReference>
<evidence type="ECO:0000259" key="7">
    <source>
        <dbReference type="SMART" id="SM00415"/>
    </source>
</evidence>
<feature type="domain" description="HSF-type DNA-binding" evidence="7">
    <location>
        <begin position="10"/>
        <end position="115"/>
    </location>
</feature>
<comment type="subcellular location">
    <subcellularLocation>
        <location evidence="1">Nucleus</location>
    </subcellularLocation>
</comment>
<dbReference type="SUPFAM" id="SSF46785">
    <property type="entry name" value="Winged helix' DNA-binding domain"/>
    <property type="match status" value="1"/>
</dbReference>
<keyword evidence="4" id="KW-0539">Nucleus</keyword>
<keyword evidence="3" id="KW-0238">DNA-binding</keyword>
<proteinExistence type="inferred from homology"/>
<organism evidence="8 9">
    <name type="scientific">Takifugu flavidus</name>
    <name type="common">sansaifugu</name>
    <dbReference type="NCBI Taxonomy" id="433684"/>
    <lineage>
        <taxon>Eukaryota</taxon>
        <taxon>Metazoa</taxon>
        <taxon>Chordata</taxon>
        <taxon>Craniata</taxon>
        <taxon>Vertebrata</taxon>
        <taxon>Euteleostomi</taxon>
        <taxon>Actinopterygii</taxon>
        <taxon>Neopterygii</taxon>
        <taxon>Teleostei</taxon>
        <taxon>Neoteleostei</taxon>
        <taxon>Acanthomorphata</taxon>
        <taxon>Eupercaria</taxon>
        <taxon>Tetraodontiformes</taxon>
        <taxon>Tetradontoidea</taxon>
        <taxon>Tetraodontidae</taxon>
        <taxon>Takifugu</taxon>
    </lineage>
</organism>
<dbReference type="InterPro" id="IPR036388">
    <property type="entry name" value="WH-like_DNA-bd_sf"/>
</dbReference>
<gene>
    <name evidence="8" type="ORF">D4764_14G0007780</name>
</gene>
<dbReference type="PANTHER" id="PTHR10015:SF465">
    <property type="entry name" value="HSF-TYPE DNA-BINDING DOMAIN-CONTAINING PROTEIN"/>
    <property type="match status" value="1"/>
</dbReference>